<keyword evidence="3" id="KW-1185">Reference proteome</keyword>
<name>A0A0E0PDD8_ORYRU</name>
<reference evidence="3" key="1">
    <citation type="submission" date="2013-06" db="EMBL/GenBank/DDBJ databases">
        <authorList>
            <person name="Zhao Q."/>
        </authorList>
    </citation>
    <scope>NUCLEOTIDE SEQUENCE</scope>
    <source>
        <strain evidence="3">cv. W1943</strain>
    </source>
</reference>
<evidence type="ECO:0000313" key="3">
    <source>
        <dbReference type="Proteomes" id="UP000008022"/>
    </source>
</evidence>
<accession>A0A0E0PDD8</accession>
<dbReference type="HOGENOM" id="CLU_2376551_0_0_1"/>
<proteinExistence type="predicted"/>
<organism evidence="2 3">
    <name type="scientific">Oryza rufipogon</name>
    <name type="common">Brownbeard rice</name>
    <name type="synonym">Asian wild rice</name>
    <dbReference type="NCBI Taxonomy" id="4529"/>
    <lineage>
        <taxon>Eukaryota</taxon>
        <taxon>Viridiplantae</taxon>
        <taxon>Streptophyta</taxon>
        <taxon>Embryophyta</taxon>
        <taxon>Tracheophyta</taxon>
        <taxon>Spermatophyta</taxon>
        <taxon>Magnoliopsida</taxon>
        <taxon>Liliopsida</taxon>
        <taxon>Poales</taxon>
        <taxon>Poaceae</taxon>
        <taxon>BOP clade</taxon>
        <taxon>Oryzoideae</taxon>
        <taxon>Oryzeae</taxon>
        <taxon>Oryzinae</taxon>
        <taxon>Oryza</taxon>
    </lineage>
</organism>
<protein>
    <submittedName>
        <fullName evidence="2">Uncharacterized protein</fullName>
    </submittedName>
</protein>
<reference evidence="2" key="2">
    <citation type="submission" date="2015-06" db="UniProtKB">
        <authorList>
            <consortium name="EnsemblPlants"/>
        </authorList>
    </citation>
    <scope>IDENTIFICATION</scope>
</reference>
<dbReference type="AlphaFoldDB" id="A0A0E0PDD8"/>
<sequence length="95" mass="10090">MCVDRSPTTAPRTAAALPSARFICASSRQLVQIAAAAVDRKGKLREKIERSKAPSSSAATQSKSAKGSTRDKPGEEKIPSATGDRAKQSRVKKFC</sequence>
<feature type="compositionally biased region" description="Basic and acidic residues" evidence="1">
    <location>
        <begin position="38"/>
        <end position="52"/>
    </location>
</feature>
<dbReference type="Gramene" id="ORUFI04G25200.1">
    <property type="protein sequence ID" value="ORUFI04G25200.1"/>
    <property type="gene ID" value="ORUFI04G25200"/>
</dbReference>
<feature type="region of interest" description="Disordered" evidence="1">
    <location>
        <begin position="38"/>
        <end position="95"/>
    </location>
</feature>
<dbReference type="Proteomes" id="UP000008022">
    <property type="component" value="Unassembled WGS sequence"/>
</dbReference>
<feature type="compositionally biased region" description="Low complexity" evidence="1">
    <location>
        <begin position="53"/>
        <end position="67"/>
    </location>
</feature>
<dbReference type="EnsemblPlants" id="ORUFI04G25200.1">
    <property type="protein sequence ID" value="ORUFI04G25200.1"/>
    <property type="gene ID" value="ORUFI04G25200"/>
</dbReference>
<evidence type="ECO:0000256" key="1">
    <source>
        <dbReference type="SAM" id="MobiDB-lite"/>
    </source>
</evidence>
<evidence type="ECO:0000313" key="2">
    <source>
        <dbReference type="EnsemblPlants" id="ORUFI04G25200.1"/>
    </source>
</evidence>
<feature type="compositionally biased region" description="Basic and acidic residues" evidence="1">
    <location>
        <begin position="68"/>
        <end position="78"/>
    </location>
</feature>